<sequence length="280" mass="32083">MSPTKFKNEEEFKANCGYEIEGNWYPRVTRIVDMKAKPALLRFYAEVGYDRARRISERSAQEGTAVHEIVERLMLGQPVGDVPPGITPSINAFIDFASKQEIKILDPGHIERRVHCLEHRYAGTLDAVAQIGGRLGVLDIKTSAAIYRDYNLQTSAYAQALLVDFPELKARWILRIDQWQTCKRCGATLRTKGGREKIKRPSADWRSSGRLFGNGFHAHYDIAKMCPEAEHDWGSASGFCELKEIKDDWREDFRAFLGAKQLWEWEQRDWLKRIGYGLSA</sequence>
<accession>A0A2H0ULF1</accession>
<name>A0A2H0ULF1_9BACT</name>
<protein>
    <recommendedName>
        <fullName evidence="3">PD-(D/E)XK endonuclease-like domain-containing protein</fullName>
    </recommendedName>
</protein>
<comment type="caution">
    <text evidence="1">The sequence shown here is derived from an EMBL/GenBank/DDBJ whole genome shotgun (WGS) entry which is preliminary data.</text>
</comment>
<dbReference type="EMBL" id="PFBD01000015">
    <property type="protein sequence ID" value="PIR87234.1"/>
    <property type="molecule type" value="Genomic_DNA"/>
</dbReference>
<dbReference type="InterPro" id="IPR011604">
    <property type="entry name" value="PDDEXK-like_dom_sf"/>
</dbReference>
<evidence type="ECO:0008006" key="3">
    <source>
        <dbReference type="Google" id="ProtNLM"/>
    </source>
</evidence>
<dbReference type="Gene3D" id="3.90.320.10">
    <property type="match status" value="1"/>
</dbReference>
<organism evidence="1 2">
    <name type="scientific">Candidatus Harrisonbacteria bacterium CG10_big_fil_rev_8_21_14_0_10_49_15</name>
    <dbReference type="NCBI Taxonomy" id="1974587"/>
    <lineage>
        <taxon>Bacteria</taxon>
        <taxon>Candidatus Harrisoniibacteriota</taxon>
    </lineage>
</organism>
<evidence type="ECO:0000313" key="2">
    <source>
        <dbReference type="Proteomes" id="UP000229526"/>
    </source>
</evidence>
<evidence type="ECO:0000313" key="1">
    <source>
        <dbReference type="EMBL" id="PIR87234.1"/>
    </source>
</evidence>
<gene>
    <name evidence="1" type="ORF">COU11_01625</name>
</gene>
<reference evidence="2" key="1">
    <citation type="submission" date="2017-09" db="EMBL/GenBank/DDBJ databases">
        <title>Depth-based differentiation of microbial function through sediment-hosted aquifers and enrichment of novel symbionts in the deep terrestrial subsurface.</title>
        <authorList>
            <person name="Probst A.J."/>
            <person name="Ladd B."/>
            <person name="Jarett J.K."/>
            <person name="Geller-Mcgrath D.E."/>
            <person name="Sieber C.M.K."/>
            <person name="Emerson J.B."/>
            <person name="Anantharaman K."/>
            <person name="Thomas B.C."/>
            <person name="Malmstrom R."/>
            <person name="Stieglmeier M."/>
            <person name="Klingl A."/>
            <person name="Woyke T."/>
            <person name="Ryan C.M."/>
            <person name="Banfield J.F."/>
        </authorList>
    </citation>
    <scope>NUCLEOTIDE SEQUENCE [LARGE SCALE GENOMIC DNA]</scope>
</reference>
<dbReference type="AlphaFoldDB" id="A0A2H0ULF1"/>
<proteinExistence type="predicted"/>
<dbReference type="Proteomes" id="UP000229526">
    <property type="component" value="Unassembled WGS sequence"/>
</dbReference>